<protein>
    <submittedName>
        <fullName evidence="2">Uncharacterized protein</fullName>
    </submittedName>
</protein>
<sequence length="695" mass="74364">MTGASGAANGAVNGAANGGTHRKTISITEKDSLAMVVHSPEVPRCISPKGGSISDFTAEMTCLFWFEAPSVYQQAENIDKMSPTAWVPRLSANAFPSDGFRSWVNRMINTTQVTQNVILLALLFIYRLKFLNVIVRGKPGSEFRLLTVALMLGNKFLDDNTYTNKTWSDVSGLHVKEIHVMEVEFLSNMRYSLLVSKDEWEEWLVKLAKFRMYYERASTSTLSPPNLSPPRPLASPMSSPTTYHSASTGNTSLSPQAVGSTYPVPAYSPTSSRPTFAPVPATVQLPAWPGQLPTPHGDAALGGRNGSAKRSMSFEDITEPPPKRSSRYVSPGTTLPPPIPSQAVAPQSGALAVPTAMSSAYGAQTSNLPANLATAPAEARRLPAPQLTLNTAAAQVHAPTQLGIQTANAHAGYPPAMSMQQQQQVTPMSQVQVPMALPPPLAHGVRAMATVYSSNPTASGAPALPSAAPTAPATTTGYAVQPPMLTTSGPVASMVPVAPTANASNTSYTAPQTFGTPTKRMSPMNTLTPNAASVYAAAGANSSPLGESFPHLASGVHTPLTHSPSVYLQQRSSPYRPIRNVHMLLNPPPTSSLQDYQSMGPILIPPTQMYYNPLGRPNDLRPGIVPEFQGLQPPFRHGASLTPIHALQQPAMQMPVRDARVQQAQQQQAQQQQQQQQQLLAHAQAYAHQQSQYNN</sequence>
<feature type="region of interest" description="Disordered" evidence="1">
    <location>
        <begin position="652"/>
        <end position="695"/>
    </location>
</feature>
<feature type="compositionally biased region" description="Low complexity" evidence="1">
    <location>
        <begin position="662"/>
        <end position="695"/>
    </location>
</feature>
<name>A0ABP0BWA9_9PEZI</name>
<keyword evidence="3" id="KW-1185">Reference proteome</keyword>
<reference evidence="2 3" key="1">
    <citation type="submission" date="2024-01" db="EMBL/GenBank/DDBJ databases">
        <authorList>
            <person name="Allen C."/>
            <person name="Tagirdzhanova G."/>
        </authorList>
    </citation>
    <scope>NUCLEOTIDE SEQUENCE [LARGE SCALE GENOMIC DNA]</scope>
</reference>
<proteinExistence type="predicted"/>
<dbReference type="CDD" id="cd20557">
    <property type="entry name" value="CYCLIN_ScPCL1-like"/>
    <property type="match status" value="1"/>
</dbReference>
<dbReference type="InterPro" id="IPR013922">
    <property type="entry name" value="Cyclin_PHO80-like"/>
</dbReference>
<feature type="region of interest" description="Disordered" evidence="1">
    <location>
        <begin position="219"/>
        <end position="257"/>
    </location>
</feature>
<dbReference type="Proteomes" id="UP001642482">
    <property type="component" value="Unassembled WGS sequence"/>
</dbReference>
<feature type="compositionally biased region" description="Polar residues" evidence="1">
    <location>
        <begin position="501"/>
        <end position="516"/>
    </location>
</feature>
<dbReference type="Pfam" id="PF08613">
    <property type="entry name" value="Cyclin"/>
    <property type="match status" value="1"/>
</dbReference>
<organism evidence="2 3">
    <name type="scientific">Sporothrix eucalyptigena</name>
    <dbReference type="NCBI Taxonomy" id="1812306"/>
    <lineage>
        <taxon>Eukaryota</taxon>
        <taxon>Fungi</taxon>
        <taxon>Dikarya</taxon>
        <taxon>Ascomycota</taxon>
        <taxon>Pezizomycotina</taxon>
        <taxon>Sordariomycetes</taxon>
        <taxon>Sordariomycetidae</taxon>
        <taxon>Ophiostomatales</taxon>
        <taxon>Ophiostomataceae</taxon>
        <taxon>Sporothrix</taxon>
    </lineage>
</organism>
<feature type="region of interest" description="Disordered" evidence="1">
    <location>
        <begin position="501"/>
        <end position="523"/>
    </location>
</feature>
<dbReference type="PANTHER" id="PTHR15615">
    <property type="match status" value="1"/>
</dbReference>
<feature type="region of interest" description="Disordered" evidence="1">
    <location>
        <begin position="287"/>
        <end position="335"/>
    </location>
</feature>
<dbReference type="EMBL" id="CAWUHD010000049">
    <property type="protein sequence ID" value="CAK7223356.1"/>
    <property type="molecule type" value="Genomic_DNA"/>
</dbReference>
<evidence type="ECO:0000313" key="2">
    <source>
        <dbReference type="EMBL" id="CAK7223356.1"/>
    </source>
</evidence>
<evidence type="ECO:0000313" key="3">
    <source>
        <dbReference type="Proteomes" id="UP001642482"/>
    </source>
</evidence>
<evidence type="ECO:0000256" key="1">
    <source>
        <dbReference type="SAM" id="MobiDB-lite"/>
    </source>
</evidence>
<dbReference type="Gene3D" id="1.10.472.10">
    <property type="entry name" value="Cyclin-like"/>
    <property type="match status" value="1"/>
</dbReference>
<feature type="compositionally biased region" description="Polar residues" evidence="1">
    <location>
        <begin position="237"/>
        <end position="257"/>
    </location>
</feature>
<gene>
    <name evidence="2" type="ORF">SEUCBS140593_005208</name>
</gene>
<comment type="caution">
    <text evidence="2">The sequence shown here is derived from an EMBL/GenBank/DDBJ whole genome shotgun (WGS) entry which is preliminary data.</text>
</comment>
<accession>A0ABP0BWA9</accession>
<dbReference type="PANTHER" id="PTHR15615:SF118">
    <property type="entry name" value="CYCLIN, HYPOTHETICAL (EUROFUNG)"/>
    <property type="match status" value="1"/>
</dbReference>